<accession>A0ABZ3CQN8</accession>
<evidence type="ECO:0008006" key="3">
    <source>
        <dbReference type="Google" id="ProtNLM"/>
    </source>
</evidence>
<dbReference type="EMBL" id="CP151919">
    <property type="protein sequence ID" value="XAD53481.1"/>
    <property type="molecule type" value="Genomic_DNA"/>
</dbReference>
<keyword evidence="2" id="KW-1185">Reference proteome</keyword>
<evidence type="ECO:0000313" key="2">
    <source>
        <dbReference type="Proteomes" id="UP001453229"/>
    </source>
</evidence>
<sequence length="180" mass="20731">METKAMVPAVLERPCKACKHDDIRLRYRYLSNHSLQYVGQCQRCGAATNAISKQSALAFAQGEEIPEFSTALREEAQHANKVASDERHEALLAQLAEQPGFWERYAEYLATERWQQIRAKVLRRAGGRCEGCLDNPATQVHHLSYKHLGHEFLWELVAICDTCHERCHNEGQYDFMNRTR</sequence>
<organism evidence="1 2">
    <name type="scientific">Salinicola lusitanus</name>
    <dbReference type="NCBI Taxonomy" id="1949085"/>
    <lineage>
        <taxon>Bacteria</taxon>
        <taxon>Pseudomonadati</taxon>
        <taxon>Pseudomonadota</taxon>
        <taxon>Gammaproteobacteria</taxon>
        <taxon>Oceanospirillales</taxon>
        <taxon>Halomonadaceae</taxon>
        <taxon>Salinicola</taxon>
    </lineage>
</organism>
<gene>
    <name evidence="1" type="ORF">AAGT95_16775</name>
</gene>
<dbReference type="Proteomes" id="UP001453229">
    <property type="component" value="Chromosome"/>
</dbReference>
<evidence type="ECO:0000313" key="1">
    <source>
        <dbReference type="EMBL" id="XAD53481.1"/>
    </source>
</evidence>
<reference evidence="1 2" key="1">
    <citation type="submission" date="2024-04" db="EMBL/GenBank/DDBJ databases">
        <title>Salinicola lusitanus LLJ914,a marine bacterium isolated from the Okinawa Trough.</title>
        <authorList>
            <person name="Li J."/>
        </authorList>
    </citation>
    <scope>NUCLEOTIDE SEQUENCE [LARGE SCALE GENOMIC DNA]</scope>
    <source>
        <strain evidence="1 2">LLJ914</strain>
    </source>
</reference>
<proteinExistence type="predicted"/>
<name>A0ABZ3CQN8_9GAMM</name>
<protein>
    <recommendedName>
        <fullName evidence="3">HNH endonuclease</fullName>
    </recommendedName>
</protein>
<dbReference type="RefSeq" id="WP_342594541.1">
    <property type="nucleotide sequence ID" value="NZ_CP151919.1"/>
</dbReference>